<dbReference type="Proteomes" id="UP001139199">
    <property type="component" value="Unassembled WGS sequence"/>
</dbReference>
<dbReference type="EMBL" id="JAJAPW010000004">
    <property type="protein sequence ID" value="MCB4799227.1"/>
    <property type="molecule type" value="Genomic_DNA"/>
</dbReference>
<evidence type="ECO:0000256" key="1">
    <source>
        <dbReference type="SAM" id="SignalP"/>
    </source>
</evidence>
<feature type="domain" description="DUF5723" evidence="2">
    <location>
        <begin position="37"/>
        <end position="441"/>
    </location>
</feature>
<reference evidence="3" key="1">
    <citation type="submission" date="2021-10" db="EMBL/GenBank/DDBJ databases">
        <title>Tamlana sargassums sp. nov., and Tamlana laminarinivorans sp. nov., two new bacteria isolated from the brown alga.</title>
        <authorList>
            <person name="Li J."/>
        </authorList>
    </citation>
    <scope>NUCLEOTIDE SEQUENCE</scope>
    <source>
        <strain evidence="3">PT2-4</strain>
    </source>
</reference>
<accession>A0A9X1L4E6</accession>
<feature type="signal peptide" evidence="1">
    <location>
        <begin position="1"/>
        <end position="17"/>
    </location>
</feature>
<dbReference type="Pfam" id="PF18990">
    <property type="entry name" value="DUF5723"/>
    <property type="match status" value="1"/>
</dbReference>
<evidence type="ECO:0000313" key="3">
    <source>
        <dbReference type="EMBL" id="MCB4799227.1"/>
    </source>
</evidence>
<keyword evidence="1" id="KW-0732">Signal</keyword>
<evidence type="ECO:0000259" key="2">
    <source>
        <dbReference type="Pfam" id="PF18990"/>
    </source>
</evidence>
<keyword evidence="4" id="KW-1185">Reference proteome</keyword>
<dbReference type="RefSeq" id="WP_226543739.1">
    <property type="nucleotide sequence ID" value="NZ_JAJAPW010000004.1"/>
</dbReference>
<comment type="caution">
    <text evidence="3">The sequence shown here is derived from an EMBL/GenBank/DDBJ whole genome shotgun (WGS) entry which is preliminary data.</text>
</comment>
<dbReference type="AlphaFoldDB" id="A0A9X1L4E6"/>
<evidence type="ECO:0000313" key="4">
    <source>
        <dbReference type="Proteomes" id="UP001139199"/>
    </source>
</evidence>
<sequence>MKNALLLIMLFSAFCFAQNKQILYGFSDIPQTLLLNPGANVNQSWHVGMPLLSHLHINAGTSKLTVYDLFADDNVDFNAKLENAIYSLNNKDFFTATQQLEILSGGFAFGPTYQKDKYLSFGWYQETDFIAYFPEDYAILAYEGNVNNTNRVFNIEDLSFKSELLSVFHIGFNKKVNNKLTYGIRGKIYSSLANITSTSNKGEVITRTGTNNLLSHTFNLNMAVKTSGVSSLLNDDNSNVSEDISTLSERLLFGGNLGLGVDFGFTYQIDKQWYADASITDIGFINHKKDVENYELKGTYVYEGVDPLFPDPAGGTADNYWSEVEEDFEELFKVDTTTTSYTTLRPVKFNASLNYAFGKRRLKSCDCLQENNGYINKVGAQLYAIKRPEAPQLALTTYYYRRLFNGFDAKATYTIDSYSFNNLGLGVSANVYGLNIYAMADNLLNFKNIYDARSVSLQFGINYIFSKNEN</sequence>
<gene>
    <name evidence="3" type="ORF">LG649_10240</name>
</gene>
<organism evidence="3 4">
    <name type="scientific">Neotamlana laminarinivorans</name>
    <dbReference type="NCBI Taxonomy" id="2883124"/>
    <lineage>
        <taxon>Bacteria</taxon>
        <taxon>Pseudomonadati</taxon>
        <taxon>Bacteroidota</taxon>
        <taxon>Flavobacteriia</taxon>
        <taxon>Flavobacteriales</taxon>
        <taxon>Flavobacteriaceae</taxon>
        <taxon>Neotamlana</taxon>
    </lineage>
</organism>
<protein>
    <submittedName>
        <fullName evidence="3">DUF5723 family protein</fullName>
    </submittedName>
</protein>
<dbReference type="InterPro" id="IPR043781">
    <property type="entry name" value="DUF5723"/>
</dbReference>
<proteinExistence type="predicted"/>
<name>A0A9X1L4E6_9FLAO</name>
<feature type="chain" id="PRO_5040810320" evidence="1">
    <location>
        <begin position="18"/>
        <end position="470"/>
    </location>
</feature>